<proteinExistence type="predicted"/>
<dbReference type="Proteomes" id="UP001597403">
    <property type="component" value="Unassembled WGS sequence"/>
</dbReference>
<evidence type="ECO:0000256" key="1">
    <source>
        <dbReference type="SAM" id="Phobius"/>
    </source>
</evidence>
<keyword evidence="3" id="KW-1185">Reference proteome</keyword>
<evidence type="ECO:0000313" key="3">
    <source>
        <dbReference type="Proteomes" id="UP001597403"/>
    </source>
</evidence>
<organism evidence="2 3">
    <name type="scientific">Paenibacillus nicotianae</name>
    <dbReference type="NCBI Taxonomy" id="1526551"/>
    <lineage>
        <taxon>Bacteria</taxon>
        <taxon>Bacillati</taxon>
        <taxon>Bacillota</taxon>
        <taxon>Bacilli</taxon>
        <taxon>Bacillales</taxon>
        <taxon>Paenibacillaceae</taxon>
        <taxon>Paenibacillus</taxon>
    </lineage>
</organism>
<name>A0ABW4URX5_9BACL</name>
<gene>
    <name evidence="2" type="ORF">ACFSGI_09940</name>
</gene>
<comment type="caution">
    <text evidence="2">The sequence shown here is derived from an EMBL/GenBank/DDBJ whole genome shotgun (WGS) entry which is preliminary data.</text>
</comment>
<protein>
    <submittedName>
        <fullName evidence="2">Uncharacterized protein</fullName>
    </submittedName>
</protein>
<evidence type="ECO:0000313" key="2">
    <source>
        <dbReference type="EMBL" id="MFD1990278.1"/>
    </source>
</evidence>
<keyword evidence="1" id="KW-0812">Transmembrane</keyword>
<keyword evidence="1" id="KW-0472">Membrane</keyword>
<dbReference type="RefSeq" id="WP_204823976.1">
    <property type="nucleotide sequence ID" value="NZ_JBHUGF010000010.1"/>
</dbReference>
<feature type="transmembrane region" description="Helical" evidence="1">
    <location>
        <begin position="6"/>
        <end position="23"/>
    </location>
</feature>
<sequence>MFTAALGGPLFSLIMTSISIRWYKNYGRPTHKRFIISQLIIFVGLKIYEIVQYT</sequence>
<dbReference type="EMBL" id="JBHUGF010000010">
    <property type="protein sequence ID" value="MFD1990278.1"/>
    <property type="molecule type" value="Genomic_DNA"/>
</dbReference>
<reference evidence="3" key="1">
    <citation type="journal article" date="2019" name="Int. J. Syst. Evol. Microbiol.">
        <title>The Global Catalogue of Microorganisms (GCM) 10K type strain sequencing project: providing services to taxonomists for standard genome sequencing and annotation.</title>
        <authorList>
            <consortium name="The Broad Institute Genomics Platform"/>
            <consortium name="The Broad Institute Genome Sequencing Center for Infectious Disease"/>
            <person name="Wu L."/>
            <person name="Ma J."/>
        </authorList>
    </citation>
    <scope>NUCLEOTIDE SEQUENCE [LARGE SCALE GENOMIC DNA]</scope>
    <source>
        <strain evidence="3">CGMCC 1.15067</strain>
    </source>
</reference>
<keyword evidence="1" id="KW-1133">Transmembrane helix</keyword>
<accession>A0ABW4URX5</accession>